<feature type="region of interest" description="Disordered" evidence="1">
    <location>
        <begin position="381"/>
        <end position="420"/>
    </location>
</feature>
<accession>A0AA40BFL0</accession>
<dbReference type="GO" id="GO:0140664">
    <property type="term" value="F:ATP-dependent DNA damage sensor activity"/>
    <property type="evidence" value="ECO:0007669"/>
    <property type="project" value="InterPro"/>
</dbReference>
<dbReference type="SUPFAM" id="SSF54211">
    <property type="entry name" value="Ribosomal protein S5 domain 2-like"/>
    <property type="match status" value="1"/>
</dbReference>
<feature type="compositionally biased region" description="Basic and acidic residues" evidence="1">
    <location>
        <begin position="562"/>
        <end position="572"/>
    </location>
</feature>
<evidence type="ECO:0000313" key="3">
    <source>
        <dbReference type="EMBL" id="KAK0733348.1"/>
    </source>
</evidence>
<feature type="compositionally biased region" description="Basic and acidic residues" evidence="1">
    <location>
        <begin position="249"/>
        <end position="261"/>
    </location>
</feature>
<dbReference type="EMBL" id="JAUIRO010000001">
    <property type="protein sequence ID" value="KAK0733348.1"/>
    <property type="molecule type" value="Genomic_DNA"/>
</dbReference>
<dbReference type="GO" id="GO:0005524">
    <property type="term" value="F:ATP binding"/>
    <property type="evidence" value="ECO:0007669"/>
    <property type="project" value="InterPro"/>
</dbReference>
<dbReference type="GeneID" id="85324092"/>
<dbReference type="GO" id="GO:0006298">
    <property type="term" value="P:mismatch repair"/>
    <property type="evidence" value="ECO:0007669"/>
    <property type="project" value="InterPro"/>
</dbReference>
<dbReference type="SMART" id="SM01340">
    <property type="entry name" value="DNA_mis_repair"/>
    <property type="match status" value="1"/>
</dbReference>
<feature type="compositionally biased region" description="Pro residues" evidence="1">
    <location>
        <begin position="223"/>
        <end position="233"/>
    </location>
</feature>
<dbReference type="InterPro" id="IPR013507">
    <property type="entry name" value="DNA_mismatch_S5_2-like"/>
</dbReference>
<evidence type="ECO:0000259" key="2">
    <source>
        <dbReference type="SMART" id="SM01340"/>
    </source>
</evidence>
<dbReference type="GO" id="GO:0016887">
    <property type="term" value="F:ATP hydrolysis activity"/>
    <property type="evidence" value="ECO:0007669"/>
    <property type="project" value="InterPro"/>
</dbReference>
<proteinExistence type="predicted"/>
<dbReference type="Proteomes" id="UP001172101">
    <property type="component" value="Unassembled WGS sequence"/>
</dbReference>
<comment type="caution">
    <text evidence="3">The sequence shown here is derived from an EMBL/GenBank/DDBJ whole genome shotgun (WGS) entry which is preliminary data.</text>
</comment>
<dbReference type="InterPro" id="IPR020568">
    <property type="entry name" value="Ribosomal_Su5_D2-typ_SF"/>
</dbReference>
<dbReference type="GO" id="GO:0032389">
    <property type="term" value="C:MutLalpha complex"/>
    <property type="evidence" value="ECO:0007669"/>
    <property type="project" value="TreeGrafter"/>
</dbReference>
<reference evidence="3" key="1">
    <citation type="submission" date="2023-06" db="EMBL/GenBank/DDBJ databases">
        <title>Genome-scale phylogeny and comparative genomics of the fungal order Sordariales.</title>
        <authorList>
            <consortium name="Lawrence Berkeley National Laboratory"/>
            <person name="Hensen N."/>
            <person name="Bonometti L."/>
            <person name="Westerberg I."/>
            <person name="Brannstrom I.O."/>
            <person name="Guillou S."/>
            <person name="Cros-Aarteil S."/>
            <person name="Calhoun S."/>
            <person name="Haridas S."/>
            <person name="Kuo A."/>
            <person name="Mondo S."/>
            <person name="Pangilinan J."/>
            <person name="Riley R."/>
            <person name="LaButti K."/>
            <person name="Andreopoulos B."/>
            <person name="Lipzen A."/>
            <person name="Chen C."/>
            <person name="Yanf M."/>
            <person name="Daum C."/>
            <person name="Ng V."/>
            <person name="Clum A."/>
            <person name="Steindorff A."/>
            <person name="Ohm R."/>
            <person name="Martin F."/>
            <person name="Silar P."/>
            <person name="Natvig D."/>
            <person name="Lalanne C."/>
            <person name="Gautier V."/>
            <person name="Ament-velasquez S.L."/>
            <person name="Kruys A."/>
            <person name="Hutchinson M.I."/>
            <person name="Powell A.J."/>
            <person name="Barry K."/>
            <person name="Miller A.N."/>
            <person name="Grigoriev I.V."/>
            <person name="Debuchy R."/>
            <person name="Gladieux P."/>
            <person name="Thoren M.H."/>
            <person name="Johannesson H."/>
        </authorList>
    </citation>
    <scope>NUCLEOTIDE SEQUENCE</scope>
    <source>
        <strain evidence="3">SMH2392-1A</strain>
    </source>
</reference>
<evidence type="ECO:0000313" key="4">
    <source>
        <dbReference type="Proteomes" id="UP001172101"/>
    </source>
</evidence>
<feature type="region of interest" description="Disordered" evidence="1">
    <location>
        <begin position="218"/>
        <end position="274"/>
    </location>
</feature>
<dbReference type="RefSeq" id="XP_060302225.1">
    <property type="nucleotide sequence ID" value="XM_060440822.1"/>
</dbReference>
<dbReference type="GO" id="GO:0030983">
    <property type="term" value="F:mismatched DNA binding"/>
    <property type="evidence" value="ECO:0007669"/>
    <property type="project" value="InterPro"/>
</dbReference>
<keyword evidence="4" id="KW-1185">Reference proteome</keyword>
<dbReference type="Gene3D" id="3.30.230.10">
    <property type="match status" value="1"/>
</dbReference>
<organism evidence="3 4">
    <name type="scientific">Lasiosphaeria miniovina</name>
    <dbReference type="NCBI Taxonomy" id="1954250"/>
    <lineage>
        <taxon>Eukaryota</taxon>
        <taxon>Fungi</taxon>
        <taxon>Dikarya</taxon>
        <taxon>Ascomycota</taxon>
        <taxon>Pezizomycotina</taxon>
        <taxon>Sordariomycetes</taxon>
        <taxon>Sordariomycetidae</taxon>
        <taxon>Sordariales</taxon>
        <taxon>Lasiosphaeriaceae</taxon>
        <taxon>Lasiosphaeria</taxon>
    </lineage>
</organism>
<evidence type="ECO:0000256" key="1">
    <source>
        <dbReference type="SAM" id="MobiDB-lite"/>
    </source>
</evidence>
<dbReference type="AlphaFoldDB" id="A0AA40BFL0"/>
<dbReference type="PANTHER" id="PTHR10073">
    <property type="entry name" value="DNA MISMATCH REPAIR PROTEIN MLH, PMS, MUTL"/>
    <property type="match status" value="1"/>
</dbReference>
<dbReference type="InterPro" id="IPR038973">
    <property type="entry name" value="MutL/Mlh/Pms-like"/>
</dbReference>
<dbReference type="Pfam" id="PF01119">
    <property type="entry name" value="DNA_mis_repair"/>
    <property type="match status" value="1"/>
</dbReference>
<gene>
    <name evidence="3" type="ORF">B0T26DRAFT_683819</name>
</gene>
<name>A0AA40BFL0_9PEZI</name>
<feature type="region of interest" description="Disordered" evidence="1">
    <location>
        <begin position="302"/>
        <end position="331"/>
    </location>
</feature>
<feature type="domain" description="DNA mismatch repair protein S5" evidence="2">
    <location>
        <begin position="45"/>
        <end position="192"/>
    </location>
</feature>
<sequence>MNIKRLLQSYALARYQIKLQLKVLQSSIPIWSYAPIPNSDARGSVLQLFGIDLASQCVSQVSIQTGQDAQLANTSRGHCPTSRDINDPIFEAVLPKPWADPLKISKGAFFSVDSRPLSSTRGTAKKLLSIFRSYLGRSIRFPDNNTTLRDPFIRLNIVCAPGSYDVNVEPSKDDVLFNDEQRIIDRFEHFLTLIYMAPRAAPNTQPPKHSRQLITNVIGAEPPHGPNNSPPLQPSMDTWIVDMSPSFDRPSDDKSEKENHHPPPTLTSQPTADITSSVSEVNISDHLMEGLNPWSIAKLAAPRRRDGPNSSEYLRQTRIVPRVPDSETLCPDDANNAYTSARPARLSLGLPWRQQHPAASPTSSNSICVVGRSTYQKAARGLTTVSNGGSSRDRERINPKFRNPLQSSSGKARQARTHQDSVNIYPICEKTSGELAETRTSFSGGNARRRHDEALWDHHPQTSEALRFNASIEDSVAIRRHDIERLRNFPDKIPRTNFEFGRESTQAPSRQGLHSCDRSENIVPGVCVMATQTSLPRIDSEVPRQPDLPTRDSRAYLIRKQKSMENDPEKRSGRVMTDSLPLETTPNSHQTQTLALTINIVSCNLGRWLVSASQFDNYVRHGTSEHGFKIGGSVFDIKMMESRLLNLLALRNEA</sequence>
<dbReference type="PANTHER" id="PTHR10073:SF41">
    <property type="entry name" value="MISMATCH REPAIR PROTEIN, PUTATIVE (AFU_ORTHOLOGUE AFUA_8G05820)-RELATED"/>
    <property type="match status" value="1"/>
</dbReference>
<feature type="region of interest" description="Disordered" evidence="1">
    <location>
        <begin position="561"/>
        <end position="587"/>
    </location>
</feature>
<protein>
    <recommendedName>
        <fullName evidence="2">DNA mismatch repair protein S5 domain-containing protein</fullName>
    </recommendedName>
</protein>
<dbReference type="InterPro" id="IPR014721">
    <property type="entry name" value="Ribsml_uS5_D2-typ_fold_subgr"/>
</dbReference>